<dbReference type="Proteomes" id="UP001141552">
    <property type="component" value="Unassembled WGS sequence"/>
</dbReference>
<dbReference type="OrthoDB" id="737278at2759"/>
<evidence type="ECO:0000313" key="8">
    <source>
        <dbReference type="EMBL" id="KAJ4847748.1"/>
    </source>
</evidence>
<reference evidence="8" key="2">
    <citation type="journal article" date="2023" name="Plants (Basel)">
        <title>Annotation of the Turnera subulata (Passifloraceae) Draft Genome Reveals the S-Locus Evolved after the Divergence of Turneroideae from Passifloroideae in a Stepwise Manner.</title>
        <authorList>
            <person name="Henning P.M."/>
            <person name="Roalson E.H."/>
            <person name="Mir W."/>
            <person name="McCubbin A.G."/>
            <person name="Shore J.S."/>
        </authorList>
    </citation>
    <scope>NUCLEOTIDE SEQUENCE</scope>
    <source>
        <strain evidence="8">F60SS</strain>
    </source>
</reference>
<feature type="region of interest" description="Disordered" evidence="6">
    <location>
        <begin position="343"/>
        <end position="380"/>
    </location>
</feature>
<keyword evidence="2" id="KW-0805">Transcription regulation</keyword>
<evidence type="ECO:0000256" key="1">
    <source>
        <dbReference type="ARBA" id="ARBA00004123"/>
    </source>
</evidence>
<keyword evidence="3" id="KW-0238">DNA-binding</keyword>
<reference evidence="8" key="1">
    <citation type="submission" date="2022-02" db="EMBL/GenBank/DDBJ databases">
        <authorList>
            <person name="Henning P.M."/>
            <person name="McCubbin A.G."/>
            <person name="Shore J.S."/>
        </authorList>
    </citation>
    <scope>NUCLEOTIDE SEQUENCE</scope>
    <source>
        <strain evidence="8">F60SS</strain>
        <tissue evidence="8">Leaves</tissue>
    </source>
</reference>
<keyword evidence="5" id="KW-0539">Nucleus</keyword>
<dbReference type="Gene3D" id="2.170.150.80">
    <property type="entry name" value="NAC domain"/>
    <property type="match status" value="3"/>
</dbReference>
<sequence>MFGCNLLMVGWRFHPTDEELITYYLKPKSLGEYEGDDELDPDDDKVWYFLCPRNFYRNSRRAKRRTKAGFWKPTGKNLSIKAKRTKTEIGTKKTLVFYEKATPRALRTGWIIHEYEYTPEPNISVQGEFVLIKLKNKDGEKGDSSDQSHHMASDLEDHTTSYVENQDPYFQQNFHQDTYGIGEPSREISTNNQDQSLNESTVTSASNQIQVSHYLAPDFGYTSSNELVATSTNESCLPASDFENQKSTFEFGGDWVPFVDTPADVRNQSLYDNSDLSCLTASLAETQNNTSDISASGKGKCGTSMALPLDFGKQNPLMSYDIPTPYDSSLPYPSEFEFGGKWIPSVDTPPDIRDQSPYDKSDHSISQTQNSISDISASGKGQCGTSVALSSDFGKQNPLMSSDIPILHDTPLTYSSKSPLAYPSTTSLTYPSESLLAYPSESSLAYPSETMVPEGAAMFPKMASASASSTGRWAKGYGFYPTDEELVEYYLKHRMLGNDHLVTQIAEVNVCDYEPWELPALSVLEPDHPKWYFFCPLNYKYSNSQRFNRTTKAGYWKVTGKDRKIKNIAIKKTLVFYKGRTPNGVRTKWIMHEYSLNHALPNAQRKLVLCKLKTDADNMPGSEEGDSNSVASSDFGNQNCSGSNYGPTNGDCGFSPPMNYDYATASYAPQEDYSYEHFQVLFLYGTVCLGSMEEDAGVGVRFHPTEQELINHFLFLKENGNCHLVDKHIVKADVYRRDPPELPGVLSTSSDDRVWYFFCNLEKKYANSKRVNRRTRNGFWKETGETRQIKARNKVIGTQKKLVFHYKVAGSRLGTRTHWVIHEYRRIETINDPTALVICKLKYKSNAAAVADQGEPCFSMAFDVENHTSQPTTSGVDAVELQFPIPGDTADFNVPSSFHTLQNFLLSSDDDKEDDLITSNQIQMSHYFASDFGNTSSNGLVHNSAYAESQVSCSRNENPTMLVARSTNESCLLASDLENQKSTLEFGGEWIPSMNTPPDIKNQSPCDKSDHSISQTQNNISDISASGIGQCGTSMALSTDFGKQNQLMSYDIPVLHDTPLAYPSNTSLTYPSESSIAYPSESMVPQGEAMFP</sequence>
<name>A0A9Q0GDN5_9ROSI</name>
<dbReference type="PANTHER" id="PTHR31989">
    <property type="entry name" value="NAC DOMAIN-CONTAINING PROTEIN 82-RELATED"/>
    <property type="match status" value="1"/>
</dbReference>
<accession>A0A9Q0GDN5</accession>
<dbReference type="InterPro" id="IPR003441">
    <property type="entry name" value="NAC-dom"/>
</dbReference>
<feature type="compositionally biased region" description="Polar residues" evidence="6">
    <location>
        <begin position="364"/>
        <end position="376"/>
    </location>
</feature>
<dbReference type="PROSITE" id="PS51005">
    <property type="entry name" value="NAC"/>
    <property type="match status" value="3"/>
</dbReference>
<dbReference type="AlphaFoldDB" id="A0A9Q0GDN5"/>
<evidence type="ECO:0000256" key="6">
    <source>
        <dbReference type="SAM" id="MobiDB-lite"/>
    </source>
</evidence>
<keyword evidence="9" id="KW-1185">Reference proteome</keyword>
<protein>
    <recommendedName>
        <fullName evidence="7">NAC domain-containing protein</fullName>
    </recommendedName>
</protein>
<dbReference type="SUPFAM" id="SSF101941">
    <property type="entry name" value="NAC domain"/>
    <property type="match status" value="3"/>
</dbReference>
<dbReference type="InterPro" id="IPR036093">
    <property type="entry name" value="NAC_dom_sf"/>
</dbReference>
<keyword evidence="4" id="KW-0804">Transcription</keyword>
<evidence type="ECO:0000256" key="2">
    <source>
        <dbReference type="ARBA" id="ARBA00023015"/>
    </source>
</evidence>
<dbReference type="GO" id="GO:0003677">
    <property type="term" value="F:DNA binding"/>
    <property type="evidence" value="ECO:0007669"/>
    <property type="project" value="UniProtKB-KW"/>
</dbReference>
<feature type="non-terminal residue" evidence="8">
    <location>
        <position position="1092"/>
    </location>
</feature>
<dbReference type="Pfam" id="PF02365">
    <property type="entry name" value="NAM"/>
    <property type="match status" value="3"/>
</dbReference>
<dbReference type="GO" id="GO:0006355">
    <property type="term" value="P:regulation of DNA-templated transcription"/>
    <property type="evidence" value="ECO:0007669"/>
    <property type="project" value="InterPro"/>
</dbReference>
<evidence type="ECO:0000256" key="5">
    <source>
        <dbReference type="ARBA" id="ARBA00023242"/>
    </source>
</evidence>
<comment type="caution">
    <text evidence="8">The sequence shown here is derived from an EMBL/GenBank/DDBJ whole genome shotgun (WGS) entry which is preliminary data.</text>
</comment>
<feature type="domain" description="NAC" evidence="7">
    <location>
        <begin position="473"/>
        <end position="615"/>
    </location>
</feature>
<feature type="domain" description="NAC" evidence="7">
    <location>
        <begin position="7"/>
        <end position="137"/>
    </location>
</feature>
<evidence type="ECO:0000256" key="4">
    <source>
        <dbReference type="ARBA" id="ARBA00023163"/>
    </source>
</evidence>
<evidence type="ECO:0000259" key="7">
    <source>
        <dbReference type="PROSITE" id="PS51005"/>
    </source>
</evidence>
<dbReference type="EMBL" id="JAKUCV010001087">
    <property type="protein sequence ID" value="KAJ4847748.1"/>
    <property type="molecule type" value="Genomic_DNA"/>
</dbReference>
<comment type="subcellular location">
    <subcellularLocation>
        <location evidence="1">Nucleus</location>
    </subcellularLocation>
</comment>
<feature type="domain" description="NAC" evidence="7">
    <location>
        <begin position="696"/>
        <end position="844"/>
    </location>
</feature>
<proteinExistence type="predicted"/>
<evidence type="ECO:0000256" key="3">
    <source>
        <dbReference type="ARBA" id="ARBA00023125"/>
    </source>
</evidence>
<feature type="compositionally biased region" description="Basic and acidic residues" evidence="6">
    <location>
        <begin position="350"/>
        <end position="363"/>
    </location>
</feature>
<organism evidence="8 9">
    <name type="scientific">Turnera subulata</name>
    <dbReference type="NCBI Taxonomy" id="218843"/>
    <lineage>
        <taxon>Eukaryota</taxon>
        <taxon>Viridiplantae</taxon>
        <taxon>Streptophyta</taxon>
        <taxon>Embryophyta</taxon>
        <taxon>Tracheophyta</taxon>
        <taxon>Spermatophyta</taxon>
        <taxon>Magnoliopsida</taxon>
        <taxon>eudicotyledons</taxon>
        <taxon>Gunneridae</taxon>
        <taxon>Pentapetalae</taxon>
        <taxon>rosids</taxon>
        <taxon>fabids</taxon>
        <taxon>Malpighiales</taxon>
        <taxon>Passifloraceae</taxon>
        <taxon>Turnera</taxon>
    </lineage>
</organism>
<evidence type="ECO:0000313" key="9">
    <source>
        <dbReference type="Proteomes" id="UP001141552"/>
    </source>
</evidence>
<gene>
    <name evidence="8" type="ORF">Tsubulata_006924</name>
</gene>
<dbReference type="GO" id="GO:0005634">
    <property type="term" value="C:nucleus"/>
    <property type="evidence" value="ECO:0007669"/>
    <property type="project" value="UniProtKB-SubCell"/>
</dbReference>